<dbReference type="InterPro" id="IPR045851">
    <property type="entry name" value="AMP-bd_C_sf"/>
</dbReference>
<keyword evidence="2 7" id="KW-0436">Ligase</keyword>
<dbReference type="Proteomes" id="UP001071230">
    <property type="component" value="Unassembled WGS sequence"/>
</dbReference>
<proteinExistence type="inferred from homology"/>
<reference evidence="6" key="2">
    <citation type="submission" date="2020-01" db="EMBL/GenBank/DDBJ databases">
        <authorList>
            <person name="Hornung B."/>
        </authorList>
    </citation>
    <scope>NUCLEOTIDE SEQUENCE</scope>
    <source>
        <strain evidence="6">PacBioINE</strain>
    </source>
</reference>
<dbReference type="Pfam" id="PF13193">
    <property type="entry name" value="AMP-binding_C"/>
    <property type="match status" value="1"/>
</dbReference>
<evidence type="ECO:0000256" key="3">
    <source>
        <dbReference type="SAM" id="MobiDB-lite"/>
    </source>
</evidence>
<dbReference type="GO" id="GO:0031956">
    <property type="term" value="F:medium-chain fatty acid-CoA ligase activity"/>
    <property type="evidence" value="ECO:0007669"/>
    <property type="project" value="TreeGrafter"/>
</dbReference>
<dbReference type="PANTHER" id="PTHR43201:SF5">
    <property type="entry name" value="MEDIUM-CHAIN ACYL-COA LIGASE ACSF2, MITOCHONDRIAL"/>
    <property type="match status" value="1"/>
</dbReference>
<evidence type="ECO:0000313" key="6">
    <source>
        <dbReference type="EMBL" id="CAA7599411.1"/>
    </source>
</evidence>
<dbReference type="EMBL" id="LR746496">
    <property type="protein sequence ID" value="CAA7599411.1"/>
    <property type="molecule type" value="Genomic_DNA"/>
</dbReference>
<evidence type="ECO:0000313" key="7">
    <source>
        <dbReference type="EMBL" id="CEJ06783.1"/>
    </source>
</evidence>
<name>A0A8S0WV70_9FIRM</name>
<sequence>MYAVDWLLRRSELSPHHPAVIDTVSGERLTYSVLNERSEKLAAFLYHETGLREGDRLAILAQNRPEHLLALFAAQKLGAVLVPLNFRLSRGELEYILRDSAPRVLLYDPGLKEAAAIRAAAGAEWSISLAAGKTEDCLFSKIMSETLHGDFPRPWRSLESAWLLLYTGGTTGFPKGALLSQRMVTWNAVNTAISWELTAADVAPIFTPFFHTGGLNVLTTPLIHLGGTLLLPGVFQPAGAIKLISEEKATVVFMVPTMFQMMAAEKDFAGADWSSVRFCISGGAPCPPAVYEAYWRKGLAFKQGYGLTEVGPNCFALNSADMRRKMGSVGKPVFHSAVKIISEDGPEAGVNEVGELLIKGNHTSQGYWHNAAATEAAFEDGWFRTGDLACRDEEGYYFIVDRKKDLIISGGENIYPVEVETVLYSHPDIQEAAVVGVAHEKWGEVPKAFLVLRPGASLTAEEVMAYCRTRLAGYKVPKEVEFRPFLPHSAAGKILKRELKSKKKEKREENKGYLSEQR</sequence>
<dbReference type="PROSITE" id="PS00455">
    <property type="entry name" value="AMP_BINDING"/>
    <property type="match status" value="1"/>
</dbReference>
<dbReference type="Gene3D" id="3.30.300.30">
    <property type="match status" value="1"/>
</dbReference>
<organism evidence="6">
    <name type="scientific">Acididesulfobacillus acetoxydans</name>
    <dbReference type="NCBI Taxonomy" id="1561005"/>
    <lineage>
        <taxon>Bacteria</taxon>
        <taxon>Bacillati</taxon>
        <taxon>Bacillota</taxon>
        <taxon>Clostridia</taxon>
        <taxon>Eubacteriales</taxon>
        <taxon>Peptococcaceae</taxon>
        <taxon>Acididesulfobacillus</taxon>
    </lineage>
</organism>
<dbReference type="InterPro" id="IPR000873">
    <property type="entry name" value="AMP-dep_synth/lig_dom"/>
</dbReference>
<dbReference type="SUPFAM" id="SSF56801">
    <property type="entry name" value="Acetyl-CoA synthetase-like"/>
    <property type="match status" value="1"/>
</dbReference>
<evidence type="ECO:0000256" key="2">
    <source>
        <dbReference type="ARBA" id="ARBA00022598"/>
    </source>
</evidence>
<evidence type="ECO:0000313" key="8">
    <source>
        <dbReference type="Proteomes" id="UP001071230"/>
    </source>
</evidence>
<dbReference type="AlphaFoldDB" id="A0A8S0WV70"/>
<dbReference type="InterPro" id="IPR042099">
    <property type="entry name" value="ANL_N_sf"/>
</dbReference>
<dbReference type="PANTHER" id="PTHR43201">
    <property type="entry name" value="ACYL-COA SYNTHETASE"/>
    <property type="match status" value="1"/>
</dbReference>
<feature type="domain" description="AMP-dependent synthetase/ligase" evidence="4">
    <location>
        <begin position="11"/>
        <end position="368"/>
    </location>
</feature>
<dbReference type="EMBL" id="CDGJ01000033">
    <property type="protein sequence ID" value="CEJ06783.1"/>
    <property type="molecule type" value="Genomic_DNA"/>
</dbReference>
<dbReference type="Proteomes" id="UP000836597">
    <property type="component" value="Chromosome"/>
</dbReference>
<dbReference type="CDD" id="cd17631">
    <property type="entry name" value="FACL_FadD13-like"/>
    <property type="match status" value="1"/>
</dbReference>
<reference evidence="7" key="1">
    <citation type="submission" date="2014-11" db="EMBL/GenBank/DDBJ databases">
        <authorList>
            <person name="Hornung B.V."/>
        </authorList>
    </citation>
    <scope>NUCLEOTIDE SEQUENCE</scope>
    <source>
        <strain evidence="7">INE</strain>
    </source>
</reference>
<evidence type="ECO:0000256" key="1">
    <source>
        <dbReference type="ARBA" id="ARBA00006432"/>
    </source>
</evidence>
<feature type="domain" description="AMP-binding enzyme C-terminal" evidence="5">
    <location>
        <begin position="418"/>
        <end position="493"/>
    </location>
</feature>
<dbReference type="Pfam" id="PF00501">
    <property type="entry name" value="AMP-binding"/>
    <property type="match status" value="1"/>
</dbReference>
<evidence type="ECO:0000259" key="5">
    <source>
        <dbReference type="Pfam" id="PF13193"/>
    </source>
</evidence>
<dbReference type="InterPro" id="IPR020845">
    <property type="entry name" value="AMP-binding_CS"/>
</dbReference>
<feature type="compositionally biased region" description="Basic and acidic residues" evidence="3">
    <location>
        <begin position="506"/>
        <end position="518"/>
    </location>
</feature>
<evidence type="ECO:0000259" key="4">
    <source>
        <dbReference type="Pfam" id="PF00501"/>
    </source>
</evidence>
<dbReference type="FunFam" id="3.30.300.30:FF:000008">
    <property type="entry name" value="2,3-dihydroxybenzoate-AMP ligase"/>
    <property type="match status" value="1"/>
</dbReference>
<feature type="region of interest" description="Disordered" evidence="3">
    <location>
        <begin position="497"/>
        <end position="518"/>
    </location>
</feature>
<keyword evidence="8" id="KW-1185">Reference proteome</keyword>
<protein>
    <submittedName>
        <fullName evidence="6">AMP-dependent synthetase/ligase</fullName>
    </submittedName>
    <submittedName>
        <fullName evidence="7">Long-chain-fatty-acid--CoA ligase</fullName>
    </submittedName>
</protein>
<dbReference type="InterPro" id="IPR025110">
    <property type="entry name" value="AMP-bd_C"/>
</dbReference>
<comment type="similarity">
    <text evidence="1">Belongs to the ATP-dependent AMP-binding enzyme family.</text>
</comment>
<dbReference type="GO" id="GO:0006631">
    <property type="term" value="P:fatty acid metabolic process"/>
    <property type="evidence" value="ECO:0007669"/>
    <property type="project" value="TreeGrafter"/>
</dbReference>
<accession>A0A8S0WV70</accession>
<dbReference type="KEGG" id="aacx:DEACI_0033"/>
<dbReference type="Gene3D" id="3.40.50.12780">
    <property type="entry name" value="N-terminal domain of ligase-like"/>
    <property type="match status" value="1"/>
</dbReference>
<gene>
    <name evidence="6" type="ORF">DEACI_0033</name>
    <name evidence="7" type="ORF">DEACI_1234</name>
</gene>